<feature type="non-terminal residue" evidence="1">
    <location>
        <position position="68"/>
    </location>
</feature>
<evidence type="ECO:0000313" key="1">
    <source>
        <dbReference type="EMBL" id="OCL06629.1"/>
    </source>
</evidence>
<sequence length="68" mass="7192">CYYAEGQQADPSIIPCFEGSTVSSCCKIGSTCLANNACFDATTGDTYLYGCTDSTYKDSKCPAKCGFD</sequence>
<gene>
    <name evidence="1" type="ORF">AOQ84DRAFT_258231</name>
</gene>
<proteinExistence type="predicted"/>
<dbReference type="Proteomes" id="UP000250140">
    <property type="component" value="Unassembled WGS sequence"/>
</dbReference>
<protein>
    <submittedName>
        <fullName evidence="1">Uncharacterized protein</fullName>
    </submittedName>
</protein>
<dbReference type="OrthoDB" id="4148662at2759"/>
<keyword evidence="2" id="KW-1185">Reference proteome</keyword>
<evidence type="ECO:0000313" key="2">
    <source>
        <dbReference type="Proteomes" id="UP000250140"/>
    </source>
</evidence>
<dbReference type="EMBL" id="KV750020">
    <property type="protein sequence ID" value="OCL06629.1"/>
    <property type="molecule type" value="Genomic_DNA"/>
</dbReference>
<reference evidence="1 2" key="1">
    <citation type="journal article" date="2016" name="Nat. Commun.">
        <title>Ectomycorrhizal ecology is imprinted in the genome of the dominant symbiotic fungus Cenococcum geophilum.</title>
        <authorList>
            <consortium name="DOE Joint Genome Institute"/>
            <person name="Peter M."/>
            <person name="Kohler A."/>
            <person name="Ohm R.A."/>
            <person name="Kuo A."/>
            <person name="Krutzmann J."/>
            <person name="Morin E."/>
            <person name="Arend M."/>
            <person name="Barry K.W."/>
            <person name="Binder M."/>
            <person name="Choi C."/>
            <person name="Clum A."/>
            <person name="Copeland A."/>
            <person name="Grisel N."/>
            <person name="Haridas S."/>
            <person name="Kipfer T."/>
            <person name="LaButti K."/>
            <person name="Lindquist E."/>
            <person name="Lipzen A."/>
            <person name="Maire R."/>
            <person name="Meier B."/>
            <person name="Mihaltcheva S."/>
            <person name="Molinier V."/>
            <person name="Murat C."/>
            <person name="Poggeler S."/>
            <person name="Quandt C.A."/>
            <person name="Sperisen C."/>
            <person name="Tritt A."/>
            <person name="Tisserant E."/>
            <person name="Crous P.W."/>
            <person name="Henrissat B."/>
            <person name="Nehls U."/>
            <person name="Egli S."/>
            <person name="Spatafora J.W."/>
            <person name="Grigoriev I.V."/>
            <person name="Martin F.M."/>
        </authorList>
    </citation>
    <scope>NUCLEOTIDE SEQUENCE [LARGE SCALE GENOMIC DNA]</scope>
    <source>
        <strain evidence="1 2">CBS 207.34</strain>
    </source>
</reference>
<dbReference type="AlphaFoldDB" id="A0A8E2JRA7"/>
<accession>A0A8E2JRA7</accession>
<organism evidence="1 2">
    <name type="scientific">Glonium stellatum</name>
    <dbReference type="NCBI Taxonomy" id="574774"/>
    <lineage>
        <taxon>Eukaryota</taxon>
        <taxon>Fungi</taxon>
        <taxon>Dikarya</taxon>
        <taxon>Ascomycota</taxon>
        <taxon>Pezizomycotina</taxon>
        <taxon>Dothideomycetes</taxon>
        <taxon>Pleosporomycetidae</taxon>
        <taxon>Gloniales</taxon>
        <taxon>Gloniaceae</taxon>
        <taxon>Glonium</taxon>
    </lineage>
</organism>
<feature type="non-terminal residue" evidence="1">
    <location>
        <position position="1"/>
    </location>
</feature>
<name>A0A8E2JRA7_9PEZI</name>